<protein>
    <submittedName>
        <fullName evidence="1">Uncharacterized protein</fullName>
    </submittedName>
</protein>
<evidence type="ECO:0000313" key="2">
    <source>
        <dbReference type="Proteomes" id="UP000184105"/>
    </source>
</evidence>
<evidence type="ECO:0000313" key="1">
    <source>
        <dbReference type="EMBL" id="SHF75270.1"/>
    </source>
</evidence>
<name>A0AAX2F2Q4_9BACT</name>
<comment type="caution">
    <text evidence="1">The sequence shown here is derived from an EMBL/GenBank/DDBJ whole genome shotgun (WGS) entry which is preliminary data.</text>
</comment>
<sequence length="255" mass="29895">MWMISICCLVSWGGKIPEFKCKPYEEVLYDIAVTHSPRYLINMELKKSETIFAKMGTTYNKFRISPDNISQVRKYYRERAIKLKRVEMPWWITSENVETGHSFNIQLWSTLTPQERRELQTKCMILFPEALNPAVSKTKYNNTTLWLCSYNQVVNPNIRDLYSAGGKITHVDGVKLDRPVPQVFNIIVGHAEDIKALLNNLTTEMVMMIKDFNPTLLENGNAYESWLRTCSEFANEYNVPLREWIERKPEFQFSM</sequence>
<dbReference type="Proteomes" id="UP000184105">
    <property type="component" value="Unassembled WGS sequence"/>
</dbReference>
<gene>
    <name evidence="1" type="ORF">SAMN05444364_10828</name>
</gene>
<dbReference type="AlphaFoldDB" id="A0AAX2F2Q4"/>
<organism evidence="1 2">
    <name type="scientific">Prevotella scopos JCM 17725</name>
    <dbReference type="NCBI Taxonomy" id="1236518"/>
    <lineage>
        <taxon>Bacteria</taxon>
        <taxon>Pseudomonadati</taxon>
        <taxon>Bacteroidota</taxon>
        <taxon>Bacteroidia</taxon>
        <taxon>Bacteroidales</taxon>
        <taxon>Prevotellaceae</taxon>
        <taxon>Prevotella</taxon>
    </lineage>
</organism>
<accession>A0AAX2F2Q4</accession>
<reference evidence="1 2" key="1">
    <citation type="submission" date="2016-11" db="EMBL/GenBank/DDBJ databases">
        <authorList>
            <person name="Varghese N."/>
            <person name="Submissions S."/>
        </authorList>
    </citation>
    <scope>NUCLEOTIDE SEQUENCE [LARGE SCALE GENOMIC DNA]</scope>
    <source>
        <strain evidence="1 2">DSM 22613</strain>
    </source>
</reference>
<dbReference type="EMBL" id="FQWA01000008">
    <property type="protein sequence ID" value="SHF75270.1"/>
    <property type="molecule type" value="Genomic_DNA"/>
</dbReference>
<proteinExistence type="predicted"/>
<keyword evidence="2" id="KW-1185">Reference proteome</keyword>